<comment type="caution">
    <text evidence="2">The sequence shown here is derived from an EMBL/GenBank/DDBJ whole genome shotgun (WGS) entry which is preliminary data.</text>
</comment>
<evidence type="ECO:0000313" key="3">
    <source>
        <dbReference type="Proteomes" id="UP001551675"/>
    </source>
</evidence>
<evidence type="ECO:0000313" key="2">
    <source>
        <dbReference type="EMBL" id="MEV0968526.1"/>
    </source>
</evidence>
<keyword evidence="1" id="KW-1133">Transmembrane helix</keyword>
<feature type="transmembrane region" description="Helical" evidence="1">
    <location>
        <begin position="12"/>
        <end position="31"/>
    </location>
</feature>
<protein>
    <recommendedName>
        <fullName evidence="4">DUF2746 domain-containing protein</fullName>
    </recommendedName>
</protein>
<organism evidence="2 3">
    <name type="scientific">Microtetraspora glauca</name>
    <dbReference type="NCBI Taxonomy" id="1996"/>
    <lineage>
        <taxon>Bacteria</taxon>
        <taxon>Bacillati</taxon>
        <taxon>Actinomycetota</taxon>
        <taxon>Actinomycetes</taxon>
        <taxon>Streptosporangiales</taxon>
        <taxon>Streptosporangiaceae</taxon>
        <taxon>Microtetraspora</taxon>
    </lineage>
</organism>
<keyword evidence="1" id="KW-0472">Membrane</keyword>
<name>A0ABV3GA73_MICGL</name>
<gene>
    <name evidence="2" type="ORF">AB0I59_07820</name>
</gene>
<accession>A0ABV3GA73</accession>
<sequence length="101" mass="11104">MTVRSLGDLIIYSGTVAAALAAIGAIVRWVVLRPLKKWIAEQIRKVQQSTQAVQETADKVHAEVSPNHGHSLKDTVVRTEVKVDLLTKRFEDHLTNHPSGG</sequence>
<dbReference type="Proteomes" id="UP001551675">
    <property type="component" value="Unassembled WGS sequence"/>
</dbReference>
<keyword evidence="3" id="KW-1185">Reference proteome</keyword>
<evidence type="ECO:0008006" key="4">
    <source>
        <dbReference type="Google" id="ProtNLM"/>
    </source>
</evidence>
<evidence type="ECO:0000256" key="1">
    <source>
        <dbReference type="SAM" id="Phobius"/>
    </source>
</evidence>
<dbReference type="EMBL" id="JBFALK010000003">
    <property type="protein sequence ID" value="MEV0968526.1"/>
    <property type="molecule type" value="Genomic_DNA"/>
</dbReference>
<dbReference type="RefSeq" id="WP_358131292.1">
    <property type="nucleotide sequence ID" value="NZ_JBFALK010000003.1"/>
</dbReference>
<keyword evidence="1" id="KW-0812">Transmembrane</keyword>
<reference evidence="2 3" key="1">
    <citation type="submission" date="2024-06" db="EMBL/GenBank/DDBJ databases">
        <title>The Natural Products Discovery Center: Release of the First 8490 Sequenced Strains for Exploring Actinobacteria Biosynthetic Diversity.</title>
        <authorList>
            <person name="Kalkreuter E."/>
            <person name="Kautsar S.A."/>
            <person name="Yang D."/>
            <person name="Bader C.D."/>
            <person name="Teijaro C.N."/>
            <person name="Fluegel L."/>
            <person name="Davis C.M."/>
            <person name="Simpson J.R."/>
            <person name="Lauterbach L."/>
            <person name="Steele A.D."/>
            <person name="Gui C."/>
            <person name="Meng S."/>
            <person name="Li G."/>
            <person name="Viehrig K."/>
            <person name="Ye F."/>
            <person name="Su P."/>
            <person name="Kiefer A.F."/>
            <person name="Nichols A."/>
            <person name="Cepeda A.J."/>
            <person name="Yan W."/>
            <person name="Fan B."/>
            <person name="Jiang Y."/>
            <person name="Adhikari A."/>
            <person name="Zheng C.-J."/>
            <person name="Schuster L."/>
            <person name="Cowan T.M."/>
            <person name="Smanski M.J."/>
            <person name="Chevrette M.G."/>
            <person name="De Carvalho L.P.S."/>
            <person name="Shen B."/>
        </authorList>
    </citation>
    <scope>NUCLEOTIDE SEQUENCE [LARGE SCALE GENOMIC DNA]</scope>
    <source>
        <strain evidence="2 3">NPDC050100</strain>
    </source>
</reference>
<proteinExistence type="predicted"/>